<reference evidence="2 3" key="1">
    <citation type="submission" date="2016-11" db="EMBL/GenBank/DDBJ databases">
        <authorList>
            <person name="Jaros S."/>
            <person name="Januszkiewicz K."/>
            <person name="Wedrychowicz H."/>
        </authorList>
    </citation>
    <scope>NUCLEOTIDE SEQUENCE [LARGE SCALE GENOMIC DNA]</scope>
    <source>
        <strain evidence="2 3">CGMCC 4.2025</strain>
    </source>
</reference>
<organism evidence="2 3">
    <name type="scientific">Actinacidiphila paucisporea</name>
    <dbReference type="NCBI Taxonomy" id="310782"/>
    <lineage>
        <taxon>Bacteria</taxon>
        <taxon>Bacillati</taxon>
        <taxon>Actinomycetota</taxon>
        <taxon>Actinomycetes</taxon>
        <taxon>Kitasatosporales</taxon>
        <taxon>Streptomycetaceae</taxon>
        <taxon>Actinacidiphila</taxon>
    </lineage>
</organism>
<evidence type="ECO:0000313" key="2">
    <source>
        <dbReference type="EMBL" id="SHN22525.1"/>
    </source>
</evidence>
<dbReference type="InterPro" id="IPR037883">
    <property type="entry name" value="Knr4/Smi1-like_sf"/>
</dbReference>
<proteinExistence type="predicted"/>
<feature type="domain" description="Knr4/Smi1-like" evidence="1">
    <location>
        <begin position="36"/>
        <end position="159"/>
    </location>
</feature>
<dbReference type="InterPro" id="IPR018958">
    <property type="entry name" value="Knr4/Smi1-like_dom"/>
</dbReference>
<dbReference type="AlphaFoldDB" id="A0A1M7PXV9"/>
<protein>
    <recommendedName>
        <fullName evidence="1">Knr4/Smi1-like domain-containing protein</fullName>
    </recommendedName>
</protein>
<name>A0A1M7PXV9_9ACTN</name>
<dbReference type="Proteomes" id="UP000184111">
    <property type="component" value="Unassembled WGS sequence"/>
</dbReference>
<sequence length="203" mass="22622">MEYDPSRVERTVAAWERIEEWLRVYAPRSYAMLPGPAHPGEVEAAEAAVGELPPELTALWAARGGGRGSGPERLRILRGYDVFPPRDAVRCHRWALSPILEAEEMGTPPWVPTCATDTGEPHLWNFIDTPTGRLGWNVHGGEFTEPEESGETFAEWIESVADELHGGPGWGVLLPGVADGWLSWRDTRVPDRIPSNWRPLQPE</sequence>
<dbReference type="SMART" id="SM00860">
    <property type="entry name" value="SMI1_KNR4"/>
    <property type="match status" value="1"/>
</dbReference>
<dbReference type="RefSeq" id="WP_143172604.1">
    <property type="nucleotide sequence ID" value="NZ_FRBI01000027.1"/>
</dbReference>
<gene>
    <name evidence="2" type="ORF">SAMN05216499_12712</name>
</gene>
<dbReference type="SUPFAM" id="SSF160631">
    <property type="entry name" value="SMI1/KNR4-like"/>
    <property type="match status" value="1"/>
</dbReference>
<dbReference type="OrthoDB" id="3466111at2"/>
<evidence type="ECO:0000313" key="3">
    <source>
        <dbReference type="Proteomes" id="UP000184111"/>
    </source>
</evidence>
<evidence type="ECO:0000259" key="1">
    <source>
        <dbReference type="SMART" id="SM00860"/>
    </source>
</evidence>
<keyword evidence="3" id="KW-1185">Reference proteome</keyword>
<accession>A0A1M7PXV9</accession>
<dbReference type="EMBL" id="FRBI01000027">
    <property type="protein sequence ID" value="SHN22525.1"/>
    <property type="molecule type" value="Genomic_DNA"/>
</dbReference>